<dbReference type="Gene3D" id="1.20.1290.10">
    <property type="entry name" value="AhpD-like"/>
    <property type="match status" value="1"/>
</dbReference>
<dbReference type="AlphaFoldDB" id="A0A381ZDH8"/>
<evidence type="ECO:0000259" key="1">
    <source>
        <dbReference type="Pfam" id="PF02627"/>
    </source>
</evidence>
<dbReference type="InterPro" id="IPR004675">
    <property type="entry name" value="AhpD_core"/>
</dbReference>
<evidence type="ECO:0000313" key="2">
    <source>
        <dbReference type="EMBL" id="SVA87290.1"/>
    </source>
</evidence>
<dbReference type="GO" id="GO:0051920">
    <property type="term" value="F:peroxiredoxin activity"/>
    <property type="evidence" value="ECO:0007669"/>
    <property type="project" value="InterPro"/>
</dbReference>
<dbReference type="NCBIfam" id="TIGR00778">
    <property type="entry name" value="ahpD_dom"/>
    <property type="match status" value="1"/>
</dbReference>
<proteinExistence type="predicted"/>
<accession>A0A381ZDH8</accession>
<reference evidence="2" key="1">
    <citation type="submission" date="2018-05" db="EMBL/GenBank/DDBJ databases">
        <authorList>
            <person name="Lanie J.A."/>
            <person name="Ng W.-L."/>
            <person name="Kazmierczak K.M."/>
            <person name="Andrzejewski T.M."/>
            <person name="Davidsen T.M."/>
            <person name="Wayne K.J."/>
            <person name="Tettelin H."/>
            <person name="Glass J.I."/>
            <person name="Rusch D."/>
            <person name="Podicherti R."/>
            <person name="Tsui H.-C.T."/>
            <person name="Winkler M.E."/>
        </authorList>
    </citation>
    <scope>NUCLEOTIDE SEQUENCE</scope>
</reference>
<dbReference type="NCBIfam" id="TIGR01926">
    <property type="entry name" value="peroxid_rel"/>
    <property type="match status" value="1"/>
</dbReference>
<organism evidence="2">
    <name type="scientific">marine metagenome</name>
    <dbReference type="NCBI Taxonomy" id="408172"/>
    <lineage>
        <taxon>unclassified sequences</taxon>
        <taxon>metagenomes</taxon>
        <taxon>ecological metagenomes</taxon>
    </lineage>
</organism>
<dbReference type="PANTHER" id="PTHR35446">
    <property type="entry name" value="SI:CH211-175M2.5"/>
    <property type="match status" value="1"/>
</dbReference>
<dbReference type="PANTHER" id="PTHR35446:SF2">
    <property type="entry name" value="CARBOXYMUCONOLACTONE DECARBOXYLASE-LIKE DOMAIN-CONTAINING PROTEIN"/>
    <property type="match status" value="1"/>
</dbReference>
<dbReference type="EMBL" id="UINC01020893">
    <property type="protein sequence ID" value="SVA87290.1"/>
    <property type="molecule type" value="Genomic_DNA"/>
</dbReference>
<protein>
    <recommendedName>
        <fullName evidence="1">Carboxymuconolactone decarboxylase-like domain-containing protein</fullName>
    </recommendedName>
</protein>
<feature type="domain" description="Carboxymuconolactone decarboxylase-like" evidence="1">
    <location>
        <begin position="26"/>
        <end position="104"/>
    </location>
</feature>
<dbReference type="Pfam" id="PF02627">
    <property type="entry name" value="CMD"/>
    <property type="match status" value="1"/>
</dbReference>
<name>A0A381ZDH8_9ZZZZ</name>
<dbReference type="InterPro" id="IPR003779">
    <property type="entry name" value="CMD-like"/>
</dbReference>
<gene>
    <name evidence="2" type="ORF">METZ01_LOCUS140144</name>
</gene>
<dbReference type="SUPFAM" id="SSF69118">
    <property type="entry name" value="AhpD-like"/>
    <property type="match status" value="1"/>
</dbReference>
<sequence length="189" mass="20606">MGFMHSLGEAPHLYDVMSKSPRMAIYLFKMTDEIMLSEGPLTPAEREIIAAFVSGINACSFCYRGHKAIAEIFGVDEGLIDQLVDDLNSTKISTEMKAALAFAKKLTETPSKMVQADADLLYAAGWDEAALMNIVEITAVFGMYNRIADGTGVIAANTKTTLTKKKLGSYIDNLVKFGLKVPEDLKNVV</sequence>
<dbReference type="InterPro" id="IPR010195">
    <property type="entry name" value="Uncharacterised_peroxidase-rel"/>
</dbReference>
<dbReference type="InterPro" id="IPR029032">
    <property type="entry name" value="AhpD-like"/>
</dbReference>